<dbReference type="RefSeq" id="WP_142874586.1">
    <property type="nucleotide sequence ID" value="NZ_CP045503.2"/>
</dbReference>
<reference evidence="1" key="1">
    <citation type="submission" date="2021-07" db="EMBL/GenBank/DDBJ databases">
        <title>Shewanella sp. YLB-07 whole genome sequence.</title>
        <authorList>
            <person name="Yu L."/>
        </authorList>
    </citation>
    <scope>NUCLEOTIDE SEQUENCE</scope>
    <source>
        <strain evidence="1">YLB-08</strain>
    </source>
</reference>
<keyword evidence="2" id="KW-1185">Reference proteome</keyword>
<sequence>MALTDIKNEHQRRSILTALAAMVGFGANHSMVRDTCASFGVEMGSDTVKTQLYWLEEQGLISVKIQGNYLLAELKSRGQDVVDGLTFVPGIKRPRAGE</sequence>
<evidence type="ECO:0000313" key="2">
    <source>
        <dbReference type="Proteomes" id="UP000316416"/>
    </source>
</evidence>
<organism evidence="1 2">
    <name type="scientific">Shewanella eurypsychrophilus</name>
    <dbReference type="NCBI Taxonomy" id="2593656"/>
    <lineage>
        <taxon>Bacteria</taxon>
        <taxon>Pseudomonadati</taxon>
        <taxon>Pseudomonadota</taxon>
        <taxon>Gammaproteobacteria</taxon>
        <taxon>Alteromonadales</taxon>
        <taxon>Shewanellaceae</taxon>
        <taxon>Shewanella</taxon>
    </lineage>
</organism>
<evidence type="ECO:0000313" key="1">
    <source>
        <dbReference type="EMBL" id="QPG58968.1"/>
    </source>
</evidence>
<dbReference type="EMBL" id="CP045503">
    <property type="protein sequence ID" value="QPG58968.1"/>
    <property type="molecule type" value="Genomic_DNA"/>
</dbReference>
<name>A0ABX6VAW1_9GAMM</name>
<dbReference type="Proteomes" id="UP000316416">
    <property type="component" value="Chromosome"/>
</dbReference>
<protein>
    <submittedName>
        <fullName evidence="1">ArsR family transcriptional regulator</fullName>
    </submittedName>
</protein>
<accession>A0ABX6VAW1</accession>
<proteinExistence type="predicted"/>
<gene>
    <name evidence="1" type="ORF">FM038_017255</name>
</gene>